<gene>
    <name evidence="1" type="ORF">DES47_104251</name>
</gene>
<accession>A0A4R6QLD5</accession>
<dbReference type="EMBL" id="SNXS01000004">
    <property type="protein sequence ID" value="TDP63969.1"/>
    <property type="molecule type" value="Genomic_DNA"/>
</dbReference>
<name>A0A4R6QLD5_9BURK</name>
<dbReference type="OrthoDB" id="9154732at2"/>
<evidence type="ECO:0000313" key="1">
    <source>
        <dbReference type="EMBL" id="TDP63969.1"/>
    </source>
</evidence>
<protein>
    <submittedName>
        <fullName evidence="1">Uncharacterized protein</fullName>
    </submittedName>
</protein>
<dbReference type="InParanoid" id="A0A4R6QLD5"/>
<dbReference type="AlphaFoldDB" id="A0A4R6QLD5"/>
<dbReference type="RefSeq" id="WP_133701821.1">
    <property type="nucleotide sequence ID" value="NZ_SNXS01000004.1"/>
</dbReference>
<organism evidence="1 2">
    <name type="scientific">Roseateles toxinivorans</name>
    <dbReference type="NCBI Taxonomy" id="270368"/>
    <lineage>
        <taxon>Bacteria</taxon>
        <taxon>Pseudomonadati</taxon>
        <taxon>Pseudomonadota</taxon>
        <taxon>Betaproteobacteria</taxon>
        <taxon>Burkholderiales</taxon>
        <taxon>Sphaerotilaceae</taxon>
        <taxon>Roseateles</taxon>
    </lineage>
</organism>
<sequence>MKTYNIEVQKVKSQSFAHGLIKLHVDALIAPAVTPEDKAPTSALLFTEETARVLLSLLKTQLLELDGRKAKSRHGR</sequence>
<evidence type="ECO:0000313" key="2">
    <source>
        <dbReference type="Proteomes" id="UP000295361"/>
    </source>
</evidence>
<reference evidence="1 2" key="1">
    <citation type="submission" date="2019-03" db="EMBL/GenBank/DDBJ databases">
        <title>Genomic Encyclopedia of Type Strains, Phase IV (KMG-IV): sequencing the most valuable type-strain genomes for metagenomic binning, comparative biology and taxonomic classification.</title>
        <authorList>
            <person name="Goeker M."/>
        </authorList>
    </citation>
    <scope>NUCLEOTIDE SEQUENCE [LARGE SCALE GENOMIC DNA]</scope>
    <source>
        <strain evidence="1 2">DSM 16998</strain>
    </source>
</reference>
<comment type="caution">
    <text evidence="1">The sequence shown here is derived from an EMBL/GenBank/DDBJ whole genome shotgun (WGS) entry which is preliminary data.</text>
</comment>
<proteinExistence type="predicted"/>
<dbReference type="Proteomes" id="UP000295361">
    <property type="component" value="Unassembled WGS sequence"/>
</dbReference>
<keyword evidence="2" id="KW-1185">Reference proteome</keyword>